<dbReference type="PANTHER" id="PTHR10828:SF76">
    <property type="entry name" value="M-PHASE INDUCER PHOSPHATASE"/>
    <property type="match status" value="1"/>
</dbReference>
<dbReference type="GO" id="GO:0010971">
    <property type="term" value="P:positive regulation of G2/M transition of mitotic cell cycle"/>
    <property type="evidence" value="ECO:0007669"/>
    <property type="project" value="TreeGrafter"/>
</dbReference>
<dbReference type="GO" id="GO:0009794">
    <property type="term" value="P:regulation of mitotic cell cycle, embryonic"/>
    <property type="evidence" value="ECO:0007669"/>
    <property type="project" value="UniProtKB-ARBA"/>
</dbReference>
<dbReference type="CDD" id="cd01530">
    <property type="entry name" value="Cdc25"/>
    <property type="match status" value="1"/>
</dbReference>
<evidence type="ECO:0000256" key="3">
    <source>
        <dbReference type="ARBA" id="ARBA00022618"/>
    </source>
</evidence>
<evidence type="ECO:0000313" key="12">
    <source>
        <dbReference type="Proteomes" id="UP000092461"/>
    </source>
</evidence>
<evidence type="ECO:0000256" key="8">
    <source>
        <dbReference type="SAM" id="MobiDB-lite"/>
    </source>
</evidence>
<dbReference type="GO" id="GO:0000086">
    <property type="term" value="P:G2/M transition of mitotic cell cycle"/>
    <property type="evidence" value="ECO:0007669"/>
    <property type="project" value="TreeGrafter"/>
</dbReference>
<dbReference type="GO" id="GO:0005634">
    <property type="term" value="C:nucleus"/>
    <property type="evidence" value="ECO:0007669"/>
    <property type="project" value="TreeGrafter"/>
</dbReference>
<dbReference type="GO" id="GO:0005737">
    <property type="term" value="C:cytoplasm"/>
    <property type="evidence" value="ECO:0007669"/>
    <property type="project" value="TreeGrafter"/>
</dbReference>
<keyword evidence="3" id="KW-0132">Cell division</keyword>
<evidence type="ECO:0000256" key="1">
    <source>
        <dbReference type="ARBA" id="ARBA00011065"/>
    </source>
</evidence>
<dbReference type="EMBL" id="GITU01005772">
    <property type="protein sequence ID" value="MBC1174475.1"/>
    <property type="molecule type" value="Transcribed_RNA"/>
</dbReference>
<comment type="catalytic activity">
    <reaction evidence="7">
        <text>O-phospho-L-tyrosyl-[protein] + H2O = L-tyrosyl-[protein] + phosphate</text>
        <dbReference type="Rhea" id="RHEA:10684"/>
        <dbReference type="Rhea" id="RHEA-COMP:10136"/>
        <dbReference type="Rhea" id="RHEA-COMP:20101"/>
        <dbReference type="ChEBI" id="CHEBI:15377"/>
        <dbReference type="ChEBI" id="CHEBI:43474"/>
        <dbReference type="ChEBI" id="CHEBI:46858"/>
        <dbReference type="ChEBI" id="CHEBI:61978"/>
        <dbReference type="EC" id="3.1.3.48"/>
    </reaction>
</comment>
<dbReference type="EC" id="3.1.3.48" evidence="2"/>
<dbReference type="Proteomes" id="UP000092461">
    <property type="component" value="Unassembled WGS sequence"/>
</dbReference>
<evidence type="ECO:0000256" key="5">
    <source>
        <dbReference type="ARBA" id="ARBA00022912"/>
    </source>
</evidence>
<dbReference type="GO" id="GO:0110032">
    <property type="term" value="P:positive regulation of G2/MI transition of meiotic cell cycle"/>
    <property type="evidence" value="ECO:0007669"/>
    <property type="project" value="TreeGrafter"/>
</dbReference>
<evidence type="ECO:0000259" key="9">
    <source>
        <dbReference type="PROSITE" id="PS50206"/>
    </source>
</evidence>
<dbReference type="Pfam" id="PF00581">
    <property type="entry name" value="Rhodanese"/>
    <property type="match status" value="1"/>
</dbReference>
<keyword evidence="4" id="KW-0378">Hydrolase</keyword>
<proteinExistence type="inferred from homology"/>
<dbReference type="SUPFAM" id="SSF52821">
    <property type="entry name" value="Rhodanese/Cell cycle control phosphatase"/>
    <property type="match status" value="1"/>
</dbReference>
<name>A0A1B0CRA2_LUTLO</name>
<evidence type="ECO:0000256" key="6">
    <source>
        <dbReference type="ARBA" id="ARBA00023306"/>
    </source>
</evidence>
<dbReference type="VEuPathDB" id="VectorBase:LLONM1_001271"/>
<dbReference type="PANTHER" id="PTHR10828">
    <property type="entry name" value="M-PHASE INDUCER PHOSPHATASE DUAL SPECIFICITY PHOSPHATASE CDC25"/>
    <property type="match status" value="1"/>
</dbReference>
<keyword evidence="5" id="KW-0904">Protein phosphatase</keyword>
<dbReference type="PROSITE" id="PS50206">
    <property type="entry name" value="RHODANESE_3"/>
    <property type="match status" value="1"/>
</dbReference>
<reference evidence="12" key="1">
    <citation type="submission" date="2012-05" db="EMBL/GenBank/DDBJ databases">
        <title>Whole Genome Assembly of Lutzomyia longipalpis.</title>
        <authorList>
            <person name="Richards S."/>
            <person name="Qu C."/>
            <person name="Dillon R."/>
            <person name="Worley K."/>
            <person name="Scherer S."/>
            <person name="Batterton M."/>
            <person name="Taylor A."/>
            <person name="Hawes A."/>
            <person name="Hernandez B."/>
            <person name="Kovar C."/>
            <person name="Mandapat C."/>
            <person name="Pham C."/>
            <person name="Qu C."/>
            <person name="Jing C."/>
            <person name="Bess C."/>
            <person name="Bandaranaike D."/>
            <person name="Ngo D."/>
            <person name="Ongeri F."/>
            <person name="Arias F."/>
            <person name="Lara F."/>
            <person name="Weissenberger G."/>
            <person name="Kamau G."/>
            <person name="Han H."/>
            <person name="Shen H."/>
            <person name="Dinh H."/>
            <person name="Khalil I."/>
            <person name="Jones J."/>
            <person name="Shafer J."/>
            <person name="Jayaseelan J."/>
            <person name="Quiroz J."/>
            <person name="Blankenburg K."/>
            <person name="Nguyen L."/>
            <person name="Jackson L."/>
            <person name="Francisco L."/>
            <person name="Tang L.-Y."/>
            <person name="Pu L.-L."/>
            <person name="Perales L."/>
            <person name="Lorensuhewa L."/>
            <person name="Munidasa M."/>
            <person name="Coyle M."/>
            <person name="Taylor M."/>
            <person name="Puazo M."/>
            <person name="Firestine M."/>
            <person name="Scheel M."/>
            <person name="Javaid M."/>
            <person name="Wang M."/>
            <person name="Li M."/>
            <person name="Tabassum N."/>
            <person name="Saada N."/>
            <person name="Osuji N."/>
            <person name="Aqrawi P."/>
            <person name="Fu Q."/>
            <person name="Thornton R."/>
            <person name="Raj R."/>
            <person name="Goodspeed R."/>
            <person name="Mata R."/>
            <person name="Najjar R."/>
            <person name="Gubbala S."/>
            <person name="Lee S."/>
            <person name="Denson S."/>
            <person name="Patil S."/>
            <person name="Macmil S."/>
            <person name="Qi S."/>
            <person name="Matskevitch T."/>
            <person name="Palculict T."/>
            <person name="Mathew T."/>
            <person name="Vee V."/>
            <person name="Velamala V."/>
            <person name="Korchina V."/>
            <person name="Cai W."/>
            <person name="Liu W."/>
            <person name="Dai W."/>
            <person name="Zou X."/>
            <person name="Zhu Y."/>
            <person name="Zhang Y."/>
            <person name="Wu Y.-Q."/>
            <person name="Xin Y."/>
            <person name="Nazarath L."/>
            <person name="Kovar C."/>
            <person name="Han Y."/>
            <person name="Muzny D."/>
            <person name="Gibbs R."/>
        </authorList>
    </citation>
    <scope>NUCLEOTIDE SEQUENCE [LARGE SCALE GENOMIC DNA]</scope>
    <source>
        <strain evidence="12">Jacobina</strain>
    </source>
</reference>
<feature type="region of interest" description="Disordered" evidence="8">
    <location>
        <begin position="159"/>
        <end position="198"/>
    </location>
</feature>
<sequence length="583" mass="65406">MWEGIAQDPCDVCECTSLINNSFTLNSTSRSSPMRRGESRVRGSRRGNLAPLCISYDSPEKSAMSTEDLSLYAGSSPQPSPRPCSISPCMDMGALLSPEVSPTRFRVMPVEEVSVSQSAPRRSFEEIDANSMDSGYSASFGASDGSSENKGNAFEFAQPLAIAPRRIEPSPRKTPTSRGSSTTMSPHNRTPTNSRGYRVFHSLSSGSMESMDDDYMELFDIETMDCESQMPSNITSLISGDIKNLRSTPETKRPLVRRCLSLVDSSLDSSSPRLPLEPKTPEYPSPLRMSMMRNATVRSEECAKAFKRPEPMVGSPVQSKRYKSELNVSMDMSPLTPLFANHQSDKENARNKINLPKRNLLKKSISLNETVIMNALSRSMTNPDLIGDFSKPFCLPLLEGGRHKDLKSISVHTMSNLLRGCYGDSVATFKVIDCRYPYEYEGGHIAGSVNLYTQEQILEELVTAKTEVADMGDAKRHILVFHCEFSSERGPKLSRFLRNHDRHCNEDSYPALHYPEMYLLHGGYKEFYETYPDLCEPRSYRQMLDPGYCEEYKNFRAKSKSWTGDGKVTSTNRLMKSRSRLML</sequence>
<dbReference type="InterPro" id="IPR001763">
    <property type="entry name" value="Rhodanese-like_dom"/>
</dbReference>
<evidence type="ECO:0000256" key="2">
    <source>
        <dbReference type="ARBA" id="ARBA00013064"/>
    </source>
</evidence>
<evidence type="ECO:0000256" key="4">
    <source>
        <dbReference type="ARBA" id="ARBA00022801"/>
    </source>
</evidence>
<dbReference type="PRINTS" id="PR00716">
    <property type="entry name" value="MPIPHPHTASE"/>
</dbReference>
<reference evidence="11" key="3">
    <citation type="submission" date="2020-05" db="UniProtKB">
        <authorList>
            <consortium name="EnsemblMetazoa"/>
        </authorList>
    </citation>
    <scope>IDENTIFICATION</scope>
    <source>
        <strain evidence="11">Jacobina</strain>
    </source>
</reference>
<feature type="domain" description="Rhodanese" evidence="9">
    <location>
        <begin position="425"/>
        <end position="536"/>
    </location>
</feature>
<evidence type="ECO:0000313" key="11">
    <source>
        <dbReference type="EnsemblMetazoa" id="LLOJ007400-PA"/>
    </source>
</evidence>
<dbReference type="InterPro" id="IPR000751">
    <property type="entry name" value="MPI_Phosphatase"/>
</dbReference>
<protein>
    <recommendedName>
        <fullName evidence="2">protein-tyrosine-phosphatase</fullName>
        <ecNumber evidence="2">3.1.3.48</ecNumber>
    </recommendedName>
</protein>
<dbReference type="GO" id="GO:0004725">
    <property type="term" value="F:protein tyrosine phosphatase activity"/>
    <property type="evidence" value="ECO:0007669"/>
    <property type="project" value="UniProtKB-EC"/>
</dbReference>
<comment type="similarity">
    <text evidence="1">Belongs to the MPI phosphatase family.</text>
</comment>
<dbReference type="Gene3D" id="3.40.250.10">
    <property type="entry name" value="Rhodanese-like domain"/>
    <property type="match status" value="1"/>
</dbReference>
<feature type="region of interest" description="Disordered" evidence="8">
    <location>
        <begin position="267"/>
        <end position="287"/>
    </location>
</feature>
<reference evidence="10" key="2">
    <citation type="journal article" date="2020" name="BMC">
        <title>Leishmania infection induces a limited differential gene expression in the sand fly midgut.</title>
        <authorList>
            <person name="Coutinho-Abreu I.V."/>
            <person name="Serafim T.D."/>
            <person name="Meneses C."/>
            <person name="Kamhawi S."/>
            <person name="Oliveira F."/>
            <person name="Valenzuela J.G."/>
        </authorList>
    </citation>
    <scope>NUCLEOTIDE SEQUENCE</scope>
    <source>
        <strain evidence="10">Jacobina</strain>
        <tissue evidence="10">Midgut</tissue>
    </source>
</reference>
<dbReference type="AlphaFoldDB" id="A0A1B0CRA2"/>
<dbReference type="VEuPathDB" id="VectorBase:LLOJ007400"/>
<feature type="compositionally biased region" description="Polar residues" evidence="8">
    <location>
        <begin position="173"/>
        <end position="195"/>
    </location>
</feature>
<dbReference type="FunFam" id="3.40.250.10:FF:000036">
    <property type="entry name" value="M-phase inducer phosphatase"/>
    <property type="match status" value="1"/>
</dbReference>
<accession>A0A1B0CRA2</accession>
<dbReference type="GO" id="GO:0032502">
    <property type="term" value="P:developmental process"/>
    <property type="evidence" value="ECO:0007669"/>
    <property type="project" value="UniProtKB-ARBA"/>
</dbReference>
<evidence type="ECO:0000313" key="10">
    <source>
        <dbReference type="EMBL" id="MBC1174475.1"/>
    </source>
</evidence>
<dbReference type="EnsemblMetazoa" id="LLOJ007400-RA">
    <property type="protein sequence ID" value="LLOJ007400-PA"/>
    <property type="gene ID" value="LLOJ007400"/>
</dbReference>
<dbReference type="GO" id="GO:0010256">
    <property type="term" value="P:endomembrane system organization"/>
    <property type="evidence" value="ECO:0007669"/>
    <property type="project" value="UniProtKB-ARBA"/>
</dbReference>
<dbReference type="SMART" id="SM00450">
    <property type="entry name" value="RHOD"/>
    <property type="match status" value="1"/>
</dbReference>
<organism evidence="11 12">
    <name type="scientific">Lutzomyia longipalpis</name>
    <name type="common">Sand fly</name>
    <dbReference type="NCBI Taxonomy" id="7200"/>
    <lineage>
        <taxon>Eukaryota</taxon>
        <taxon>Metazoa</taxon>
        <taxon>Ecdysozoa</taxon>
        <taxon>Arthropoda</taxon>
        <taxon>Hexapoda</taxon>
        <taxon>Insecta</taxon>
        <taxon>Pterygota</taxon>
        <taxon>Neoptera</taxon>
        <taxon>Endopterygota</taxon>
        <taxon>Diptera</taxon>
        <taxon>Nematocera</taxon>
        <taxon>Psychodoidea</taxon>
        <taxon>Psychodidae</taxon>
        <taxon>Lutzomyia</taxon>
        <taxon>Lutzomyia</taxon>
    </lineage>
</organism>
<dbReference type="GO" id="GO:0051301">
    <property type="term" value="P:cell division"/>
    <property type="evidence" value="ECO:0007669"/>
    <property type="project" value="UniProtKB-KW"/>
</dbReference>
<keyword evidence="12" id="KW-1185">Reference proteome</keyword>
<evidence type="ECO:0000256" key="7">
    <source>
        <dbReference type="ARBA" id="ARBA00051722"/>
    </source>
</evidence>
<dbReference type="EMBL" id="AJWK01024500">
    <property type="status" value="NOT_ANNOTATED_CDS"/>
    <property type="molecule type" value="Genomic_DNA"/>
</dbReference>
<keyword evidence="6" id="KW-0131">Cell cycle</keyword>
<dbReference type="InterPro" id="IPR036873">
    <property type="entry name" value="Rhodanese-like_dom_sf"/>
</dbReference>